<dbReference type="Pfam" id="PF00664">
    <property type="entry name" value="ABC_membrane"/>
    <property type="match status" value="2"/>
</dbReference>
<feature type="domain" description="ABC transmembrane type-1" evidence="9">
    <location>
        <begin position="18"/>
        <end position="301"/>
    </location>
</feature>
<feature type="transmembrane region" description="Helical" evidence="7">
    <location>
        <begin position="133"/>
        <end position="153"/>
    </location>
</feature>
<dbReference type="InterPro" id="IPR003439">
    <property type="entry name" value="ABC_transporter-like_ATP-bd"/>
</dbReference>
<feature type="transmembrane region" description="Helical" evidence="7">
    <location>
        <begin position="55"/>
        <end position="77"/>
    </location>
</feature>
<feature type="transmembrane region" description="Helical" evidence="7">
    <location>
        <begin position="689"/>
        <end position="710"/>
    </location>
</feature>
<dbReference type="PROSITE" id="PS50893">
    <property type="entry name" value="ABC_TRANSPORTER_2"/>
    <property type="match status" value="2"/>
</dbReference>
<dbReference type="PROSITE" id="PS00211">
    <property type="entry name" value="ABC_TRANSPORTER_1"/>
    <property type="match status" value="1"/>
</dbReference>
<dbReference type="SMART" id="SM00382">
    <property type="entry name" value="AAA"/>
    <property type="match status" value="2"/>
</dbReference>
<keyword evidence="4" id="KW-0067">ATP-binding</keyword>
<evidence type="ECO:0000313" key="11">
    <source>
        <dbReference type="Proteomes" id="UP000606115"/>
    </source>
</evidence>
<feature type="transmembrane region" description="Helical" evidence="7">
    <location>
        <begin position="606"/>
        <end position="628"/>
    </location>
</feature>
<proteinExistence type="predicted"/>
<keyword evidence="2 7" id="KW-0812">Transmembrane</keyword>
<dbReference type="PANTHER" id="PTHR24221">
    <property type="entry name" value="ATP-BINDING CASSETTE SUB-FAMILY B"/>
    <property type="match status" value="1"/>
</dbReference>
<dbReference type="RefSeq" id="WP_188685753.1">
    <property type="nucleotide sequence ID" value="NZ_BMKX01000005.1"/>
</dbReference>
<dbReference type="InterPro" id="IPR011527">
    <property type="entry name" value="ABC1_TM_dom"/>
</dbReference>
<feature type="transmembrane region" description="Helical" evidence="7">
    <location>
        <begin position="159"/>
        <end position="178"/>
    </location>
</feature>
<feature type="transmembrane region" description="Helical" evidence="7">
    <location>
        <begin position="577"/>
        <end position="600"/>
    </location>
</feature>
<feature type="domain" description="ABC transmembrane type-1" evidence="9">
    <location>
        <begin position="577"/>
        <end position="851"/>
    </location>
</feature>
<dbReference type="PROSITE" id="PS50929">
    <property type="entry name" value="ABC_TM1F"/>
    <property type="match status" value="2"/>
</dbReference>
<dbReference type="Gene3D" id="3.40.50.300">
    <property type="entry name" value="P-loop containing nucleotide triphosphate hydrolases"/>
    <property type="match status" value="2"/>
</dbReference>
<evidence type="ECO:0000256" key="7">
    <source>
        <dbReference type="SAM" id="Phobius"/>
    </source>
</evidence>
<dbReference type="CDD" id="cd18584">
    <property type="entry name" value="ABC_6TM_AarD_CydD"/>
    <property type="match status" value="1"/>
</dbReference>
<evidence type="ECO:0000256" key="1">
    <source>
        <dbReference type="ARBA" id="ARBA00004651"/>
    </source>
</evidence>
<feature type="transmembrane region" description="Helical" evidence="7">
    <location>
        <begin position="272"/>
        <end position="289"/>
    </location>
</feature>
<dbReference type="Pfam" id="PF00005">
    <property type="entry name" value="ABC_tran"/>
    <property type="match status" value="2"/>
</dbReference>
<feature type="domain" description="ABC transporter" evidence="8">
    <location>
        <begin position="886"/>
        <end position="1111"/>
    </location>
</feature>
<dbReference type="EMBL" id="BMKX01000005">
    <property type="protein sequence ID" value="GGJ62981.1"/>
    <property type="molecule type" value="Genomic_DNA"/>
</dbReference>
<accession>A0ABQ2DM09</accession>
<dbReference type="NCBIfam" id="TIGR02868">
    <property type="entry name" value="CydC"/>
    <property type="match status" value="1"/>
</dbReference>
<dbReference type="SUPFAM" id="SSF90123">
    <property type="entry name" value="ABC transporter transmembrane region"/>
    <property type="match status" value="2"/>
</dbReference>
<dbReference type="InterPro" id="IPR014223">
    <property type="entry name" value="ABC_CydC/D"/>
</dbReference>
<sequence>MSAPRFLPRALLKRQQIAFLALFSALKSIGLILVAYALATWIAQMSVGQEYSPTLLWMALGGAVLRTVGVWALNAGARRVGAGAKEKMRSNLVATVAARPGIVGHPSHDQTVAQTATLASHGVEKLDDYFTKFIPALIGAALIPLLLGIYILSIDWLSALILLLTIPLIPIFMALIGMHTQDTIAQSQNKLDALANQLFELAQGLPALLGLGRAQSQGHAIRQVSERYRVATMANLKTVFMSSFWLELISTLSVAVLAVVIGVRLVGGNMDLAAGLTILILAPELFVALREVGSAYHAADDGLAAFARYEKQIQATPKKQLQKAVCTAPAGHVLEIENLSLQYQHTNYIYQDFNLTLQAGERKILSNASGTGKTSLLKLIAETHTSNNEFASELVSGTIHVCAELAMISQHPRFNEATGAAQLAQDVPQASTSFVQSMATELNLLEMLPRSIGEYSPGELRRLEVLRALVRVHSVPECNLLLADEPTAHLDEDNADSVRRLLTEVPARCAILIASHDPLIDHSIPRQSVHDVSSTADITSQQFAAPTDDDLQAAALNPRDWNPRREVVGRYTSARKALCYGVLAILCAVALAGLSGWLIVESSYQPAILHLTVAFVMVRTLGIGRAVFRYLEQLAIHDAVLSYAGALREKLWNAMVANPTQWGVMSRSSLVLRYLLAEVDELRDGIARVLFPPLQATLVWVTATVVLYLIQTEFGYLALTAGLLLLFPVRWLVKTVEGRHLAMQLQHRLQVNQLVLSILRHKEALRAFEALDRLLHKLTGAEQHNTERIRRHAYGQGTAPALATLITVLLSVVLVLVSDVSASYTALAVLLALSLGEPASNALNAVQQGRALNELTGQLARRGIDQPEQLTEAANNDEPNFTVHGYRLKDLALGYVPGVAVLSGLDAEIRPGQWTALTGSSGSGKSTLMTALLGALPASAGTLEAIDEHGNYRPMRQGSIGSVAWCPQEAHLFDSTLRRNLNLAVPTDLAASDEQLIEVLHHVGLGRWYADEPDGLDTRIGSGGHRLSGGQRCKLAVARALIGGHHTILLDEPTAHLGVDESTELIHTLRAALAGRTVVLITHDTRLAQMCEGSINLTEPSHQLTNLLPRS</sequence>
<dbReference type="GeneID" id="303304588"/>
<evidence type="ECO:0000256" key="2">
    <source>
        <dbReference type="ARBA" id="ARBA00022692"/>
    </source>
</evidence>
<comment type="subcellular location">
    <subcellularLocation>
        <location evidence="1">Cell membrane</location>
        <topology evidence="1">Multi-pass membrane protein</topology>
    </subcellularLocation>
</comment>
<dbReference type="InterPro" id="IPR027417">
    <property type="entry name" value="P-loop_NTPase"/>
</dbReference>
<evidence type="ECO:0000259" key="8">
    <source>
        <dbReference type="PROSITE" id="PS50893"/>
    </source>
</evidence>
<evidence type="ECO:0000259" key="9">
    <source>
        <dbReference type="PROSITE" id="PS50929"/>
    </source>
</evidence>
<organism evidence="10 11">
    <name type="scientific">Glutamicibacter ardleyensis</name>
    <dbReference type="NCBI Taxonomy" id="225894"/>
    <lineage>
        <taxon>Bacteria</taxon>
        <taxon>Bacillati</taxon>
        <taxon>Actinomycetota</taxon>
        <taxon>Actinomycetes</taxon>
        <taxon>Micrococcales</taxon>
        <taxon>Micrococcaceae</taxon>
        <taxon>Glutamicibacter</taxon>
    </lineage>
</organism>
<evidence type="ECO:0000313" key="10">
    <source>
        <dbReference type="EMBL" id="GGJ62981.1"/>
    </source>
</evidence>
<keyword evidence="3" id="KW-0547">Nucleotide-binding</keyword>
<keyword evidence="5 7" id="KW-1133">Transmembrane helix</keyword>
<evidence type="ECO:0000256" key="3">
    <source>
        <dbReference type="ARBA" id="ARBA00022741"/>
    </source>
</evidence>
<feature type="transmembrane region" description="Helical" evidence="7">
    <location>
        <begin position="244"/>
        <end position="266"/>
    </location>
</feature>
<reference evidence="11" key="1">
    <citation type="journal article" date="2019" name="Int. J. Syst. Evol. Microbiol.">
        <title>The Global Catalogue of Microorganisms (GCM) 10K type strain sequencing project: providing services to taxonomists for standard genome sequencing and annotation.</title>
        <authorList>
            <consortium name="The Broad Institute Genomics Platform"/>
            <consortium name="The Broad Institute Genome Sequencing Center for Infectious Disease"/>
            <person name="Wu L."/>
            <person name="Ma J."/>
        </authorList>
    </citation>
    <scope>NUCLEOTIDE SEQUENCE [LARGE SCALE GENOMIC DNA]</scope>
    <source>
        <strain evidence="11">CGMCC 1.3685</strain>
    </source>
</reference>
<dbReference type="InterPro" id="IPR017871">
    <property type="entry name" value="ABC_transporter-like_CS"/>
</dbReference>
<feature type="domain" description="ABC transporter" evidence="8">
    <location>
        <begin position="334"/>
        <end position="556"/>
    </location>
</feature>
<evidence type="ECO:0000256" key="5">
    <source>
        <dbReference type="ARBA" id="ARBA00022989"/>
    </source>
</evidence>
<dbReference type="InterPro" id="IPR003593">
    <property type="entry name" value="AAA+_ATPase"/>
</dbReference>
<dbReference type="PANTHER" id="PTHR24221:SF654">
    <property type="entry name" value="ATP-BINDING CASSETTE SUB-FAMILY B MEMBER 6"/>
    <property type="match status" value="1"/>
</dbReference>
<feature type="transmembrane region" description="Helical" evidence="7">
    <location>
        <begin position="716"/>
        <end position="733"/>
    </location>
</feature>
<dbReference type="Gene3D" id="1.20.1560.10">
    <property type="entry name" value="ABC transporter type 1, transmembrane domain"/>
    <property type="match status" value="2"/>
</dbReference>
<evidence type="ECO:0000256" key="6">
    <source>
        <dbReference type="ARBA" id="ARBA00023136"/>
    </source>
</evidence>
<feature type="transmembrane region" description="Helical" evidence="7">
    <location>
        <begin position="798"/>
        <end position="817"/>
    </location>
</feature>
<keyword evidence="6 7" id="KW-0472">Membrane</keyword>
<comment type="caution">
    <text evidence="10">The sequence shown here is derived from an EMBL/GenBank/DDBJ whole genome shotgun (WGS) entry which is preliminary data.</text>
</comment>
<name>A0ABQ2DM09_9MICC</name>
<dbReference type="InterPro" id="IPR036640">
    <property type="entry name" value="ABC1_TM_sf"/>
</dbReference>
<feature type="transmembrane region" description="Helical" evidence="7">
    <location>
        <begin position="20"/>
        <end position="43"/>
    </location>
</feature>
<dbReference type="SUPFAM" id="SSF52540">
    <property type="entry name" value="P-loop containing nucleoside triphosphate hydrolases"/>
    <property type="match status" value="2"/>
</dbReference>
<dbReference type="InterPro" id="IPR039421">
    <property type="entry name" value="Type_1_exporter"/>
</dbReference>
<keyword evidence="11" id="KW-1185">Reference proteome</keyword>
<dbReference type="Proteomes" id="UP000606115">
    <property type="component" value="Unassembled WGS sequence"/>
</dbReference>
<evidence type="ECO:0000256" key="4">
    <source>
        <dbReference type="ARBA" id="ARBA00022840"/>
    </source>
</evidence>
<gene>
    <name evidence="10" type="ORF">GCM10007173_22310</name>
</gene>
<protein>
    <submittedName>
        <fullName evidence="10">Thiol reductant ABC exporter subunit CydC</fullName>
    </submittedName>
</protein>